<dbReference type="GO" id="GO:0003677">
    <property type="term" value="F:DNA binding"/>
    <property type="evidence" value="ECO:0007669"/>
    <property type="project" value="InterPro"/>
</dbReference>
<sequence>MSMRSISRVSNRDVSTVYHVIRKIGLNAYLALLDLQGLIKNYSVREKIFDEQWTFYRVRRGSKRCDLWNWTCLADGVPYSSVHDKRNYDGLSSLLIVLPRGGVNYSDDYQVYQVLDNHQVGKQYTYRIESFHSMVRSCLARFNRFTKAVNRSISMVEYSLSLLIVMRGKVFSKVPTPFNQVWLENVKKIRESLI</sequence>
<dbReference type="PANTHER" id="PTHR33293:SF1">
    <property type="entry name" value="INSERTION ELEMENT IS1 1 PROTEIN INSB-RELATED"/>
    <property type="match status" value="1"/>
</dbReference>
<name>A0AAT9GVK9_9CREN</name>
<comment type="similarity">
    <text evidence="2">Belongs to the transposase 27 family.</text>
</comment>
<evidence type="ECO:0000256" key="4">
    <source>
        <dbReference type="ARBA" id="ARBA00023172"/>
    </source>
</evidence>
<dbReference type="GO" id="GO:0004803">
    <property type="term" value="F:transposase activity"/>
    <property type="evidence" value="ECO:0007669"/>
    <property type="project" value="InterPro"/>
</dbReference>
<evidence type="ECO:0000313" key="5">
    <source>
        <dbReference type="EMBL" id="BFH74806.1"/>
    </source>
</evidence>
<dbReference type="PANTHER" id="PTHR33293">
    <property type="entry name" value="INSERTION ELEMENT IS1 1 PROTEIN INSB-RELATED"/>
    <property type="match status" value="1"/>
</dbReference>
<gene>
    <name evidence="5" type="ORF">SJAV_27500</name>
</gene>
<dbReference type="Pfam" id="PF03400">
    <property type="entry name" value="DDE_Tnp_IS1"/>
    <property type="match status" value="1"/>
</dbReference>
<keyword evidence="4" id="KW-0233">DNA recombination</keyword>
<keyword evidence="3" id="KW-0815">Transposition</keyword>
<dbReference type="AlphaFoldDB" id="A0AAT9GVK9"/>
<organism evidence="5">
    <name type="scientific">Sulfurisphaera javensis</name>
    <dbReference type="NCBI Taxonomy" id="2049879"/>
    <lineage>
        <taxon>Archaea</taxon>
        <taxon>Thermoproteota</taxon>
        <taxon>Thermoprotei</taxon>
        <taxon>Sulfolobales</taxon>
        <taxon>Sulfolobaceae</taxon>
        <taxon>Sulfurisphaera</taxon>
    </lineage>
</organism>
<evidence type="ECO:0000256" key="1">
    <source>
        <dbReference type="ARBA" id="ARBA00004091"/>
    </source>
</evidence>
<protein>
    <submittedName>
        <fullName evidence="5">Uncharacterized protein</fullName>
    </submittedName>
</protein>
<evidence type="ECO:0000256" key="3">
    <source>
        <dbReference type="ARBA" id="ARBA00022578"/>
    </source>
</evidence>
<dbReference type="InterPro" id="IPR051354">
    <property type="entry name" value="Transposase_27_IS1"/>
</dbReference>
<dbReference type="InterPro" id="IPR005063">
    <property type="entry name" value="Transposase_27"/>
</dbReference>
<evidence type="ECO:0000256" key="2">
    <source>
        <dbReference type="ARBA" id="ARBA00008841"/>
    </source>
</evidence>
<accession>A0AAT9GVK9</accession>
<proteinExistence type="inferred from homology"/>
<dbReference type="EMBL" id="AP031322">
    <property type="protein sequence ID" value="BFH74806.1"/>
    <property type="molecule type" value="Genomic_DNA"/>
</dbReference>
<comment type="function">
    <text evidence="1">Absolutely required for transposition of IS1.</text>
</comment>
<dbReference type="GO" id="GO:0006313">
    <property type="term" value="P:DNA transposition"/>
    <property type="evidence" value="ECO:0007669"/>
    <property type="project" value="InterPro"/>
</dbReference>
<dbReference type="KEGG" id="sjv:SJAV_27500"/>
<reference evidence="5" key="1">
    <citation type="submission" date="2024-03" db="EMBL/GenBank/DDBJ databases">
        <title>Complete genome sequence of Sulfurisphaera javensis strain KD-1.</title>
        <authorList>
            <person name="Sakai H."/>
            <person name="Nur N."/>
            <person name="Suwanto A."/>
            <person name="Kurosawa N."/>
        </authorList>
    </citation>
    <scope>NUCLEOTIDE SEQUENCE</scope>
    <source>
        <strain evidence="5">KD-1</strain>
    </source>
</reference>